<evidence type="ECO:0000313" key="1">
    <source>
        <dbReference type="Proteomes" id="UP000887565"/>
    </source>
</evidence>
<protein>
    <submittedName>
        <fullName evidence="2">Uncharacterized protein</fullName>
    </submittedName>
</protein>
<proteinExistence type="predicted"/>
<keyword evidence="1" id="KW-1185">Reference proteome</keyword>
<name>A0A915IPJ3_ROMCU</name>
<organism evidence="1 2">
    <name type="scientific">Romanomermis culicivorax</name>
    <name type="common">Nematode worm</name>
    <dbReference type="NCBI Taxonomy" id="13658"/>
    <lineage>
        <taxon>Eukaryota</taxon>
        <taxon>Metazoa</taxon>
        <taxon>Ecdysozoa</taxon>
        <taxon>Nematoda</taxon>
        <taxon>Enoplea</taxon>
        <taxon>Dorylaimia</taxon>
        <taxon>Mermithida</taxon>
        <taxon>Mermithoidea</taxon>
        <taxon>Mermithidae</taxon>
        <taxon>Romanomermis</taxon>
    </lineage>
</organism>
<evidence type="ECO:0000313" key="2">
    <source>
        <dbReference type="WBParaSite" id="nRc.2.0.1.t15726-RA"/>
    </source>
</evidence>
<sequence>MASVKDSWVTRTSFRPASSTLPTKKVSLRSPTIFRKQKKITSCTILSISSVVTPTATALAASSKTSLANLQATFNPAISSSVKTFMTELPLAHCSSLETPSGSSASMCILPEAIESNVSELLLYTRKNDMAKKQWVGTILRIVNT</sequence>
<reference evidence="2" key="1">
    <citation type="submission" date="2022-11" db="UniProtKB">
        <authorList>
            <consortium name="WormBaseParasite"/>
        </authorList>
    </citation>
    <scope>IDENTIFICATION</scope>
</reference>
<accession>A0A915IPJ3</accession>
<dbReference type="Proteomes" id="UP000887565">
    <property type="component" value="Unplaced"/>
</dbReference>
<dbReference type="WBParaSite" id="nRc.2.0.1.t15726-RA">
    <property type="protein sequence ID" value="nRc.2.0.1.t15726-RA"/>
    <property type="gene ID" value="nRc.2.0.1.g15726"/>
</dbReference>
<dbReference type="AlphaFoldDB" id="A0A915IPJ3"/>